<dbReference type="Pfam" id="PF17136">
    <property type="entry name" value="ribosomal_L24"/>
    <property type="match status" value="1"/>
</dbReference>
<dbReference type="InterPro" id="IPR003256">
    <property type="entry name" value="Ribosomal_uL24"/>
</dbReference>
<evidence type="ECO:0000256" key="2">
    <source>
        <dbReference type="ARBA" id="ARBA00022980"/>
    </source>
</evidence>
<dbReference type="InterPro" id="IPR008991">
    <property type="entry name" value="Translation_prot_SH3-like_sf"/>
</dbReference>
<comment type="function">
    <text evidence="5">One of the proteins that surrounds the polypeptide exit tunnel on the outside of the subunit.</text>
</comment>
<dbReference type="CDD" id="cd06089">
    <property type="entry name" value="KOW_RPL26"/>
    <property type="match status" value="1"/>
</dbReference>
<gene>
    <name evidence="5" type="primary">rplX</name>
    <name evidence="7" type="ORF">A2756_03915</name>
</gene>
<dbReference type="SMART" id="SM00739">
    <property type="entry name" value="KOW"/>
    <property type="match status" value="1"/>
</dbReference>
<dbReference type="Pfam" id="PF00467">
    <property type="entry name" value="KOW"/>
    <property type="match status" value="1"/>
</dbReference>
<comment type="function">
    <text evidence="5">One of two assembly initiator proteins, it binds directly to the 5'-end of the 23S rRNA, where it nucleates assembly of the 50S subunit.</text>
</comment>
<dbReference type="EMBL" id="MHNL01000011">
    <property type="protein sequence ID" value="OGZ44984.1"/>
    <property type="molecule type" value="Genomic_DNA"/>
</dbReference>
<feature type="domain" description="KOW" evidence="6">
    <location>
        <begin position="7"/>
        <end position="34"/>
    </location>
</feature>
<evidence type="ECO:0000313" key="8">
    <source>
        <dbReference type="Proteomes" id="UP000177785"/>
    </source>
</evidence>
<dbReference type="AlphaFoldDB" id="A0A1G2G421"/>
<dbReference type="HAMAP" id="MF_01326_B">
    <property type="entry name" value="Ribosomal_uL24_B"/>
    <property type="match status" value="1"/>
</dbReference>
<organism evidence="7 8">
    <name type="scientific">Candidatus Ryanbacteria bacterium RIFCSPHIGHO2_01_FULL_48_27</name>
    <dbReference type="NCBI Taxonomy" id="1802115"/>
    <lineage>
        <taxon>Bacteria</taxon>
        <taxon>Candidatus Ryaniibacteriota</taxon>
    </lineage>
</organism>
<dbReference type="NCBIfam" id="TIGR01079">
    <property type="entry name" value="rplX_bact"/>
    <property type="match status" value="1"/>
</dbReference>
<dbReference type="Gene3D" id="2.30.30.30">
    <property type="match status" value="1"/>
</dbReference>
<dbReference type="GO" id="GO:0005840">
    <property type="term" value="C:ribosome"/>
    <property type="evidence" value="ECO:0007669"/>
    <property type="project" value="UniProtKB-KW"/>
</dbReference>
<dbReference type="InterPro" id="IPR057264">
    <property type="entry name" value="Ribosomal_uL24_C"/>
</dbReference>
<keyword evidence="5" id="KW-0694">RNA-binding</keyword>
<dbReference type="Proteomes" id="UP000177785">
    <property type="component" value="Unassembled WGS sequence"/>
</dbReference>
<evidence type="ECO:0000256" key="3">
    <source>
        <dbReference type="ARBA" id="ARBA00023274"/>
    </source>
</evidence>
<keyword evidence="3 5" id="KW-0687">Ribonucleoprotein</keyword>
<accession>A0A1G2G421</accession>
<proteinExistence type="inferred from homology"/>
<evidence type="ECO:0000313" key="7">
    <source>
        <dbReference type="EMBL" id="OGZ44984.1"/>
    </source>
</evidence>
<reference evidence="7 8" key="1">
    <citation type="journal article" date="2016" name="Nat. Commun.">
        <title>Thousands of microbial genomes shed light on interconnected biogeochemical processes in an aquifer system.</title>
        <authorList>
            <person name="Anantharaman K."/>
            <person name="Brown C.T."/>
            <person name="Hug L.A."/>
            <person name="Sharon I."/>
            <person name="Castelle C.J."/>
            <person name="Probst A.J."/>
            <person name="Thomas B.C."/>
            <person name="Singh A."/>
            <person name="Wilkins M.J."/>
            <person name="Karaoz U."/>
            <person name="Brodie E.L."/>
            <person name="Williams K.H."/>
            <person name="Hubbard S.S."/>
            <person name="Banfield J.F."/>
        </authorList>
    </citation>
    <scope>NUCLEOTIDE SEQUENCE [LARGE SCALE GENOMIC DNA]</scope>
</reference>
<evidence type="ECO:0000256" key="1">
    <source>
        <dbReference type="ARBA" id="ARBA00010618"/>
    </source>
</evidence>
<dbReference type="InterPro" id="IPR014722">
    <property type="entry name" value="Rib_uL2_dom2"/>
</dbReference>
<evidence type="ECO:0000256" key="4">
    <source>
        <dbReference type="ARBA" id="ARBA00035206"/>
    </source>
</evidence>
<comment type="subunit">
    <text evidence="5">Part of the 50S ribosomal subunit.</text>
</comment>
<dbReference type="STRING" id="1802115.A2756_03915"/>
<evidence type="ECO:0000256" key="5">
    <source>
        <dbReference type="HAMAP-Rule" id="MF_01326"/>
    </source>
</evidence>
<dbReference type="GO" id="GO:0006412">
    <property type="term" value="P:translation"/>
    <property type="evidence" value="ECO:0007669"/>
    <property type="project" value="UniProtKB-UniRule"/>
</dbReference>
<dbReference type="SUPFAM" id="SSF50104">
    <property type="entry name" value="Translation proteins SH3-like domain"/>
    <property type="match status" value="1"/>
</dbReference>
<name>A0A1G2G421_9BACT</name>
<sequence length="107" mass="11863">MALNKPKIKKGDTVRVLQGKDRSKSAKVIAVLPLKERVVVDGLNMHKRHIKPRRGGKKGEIIQIPAPMHISNVQIVCPSCGKPTRVGYRITETTKVRTCKKCKADIA</sequence>
<dbReference type="GO" id="GO:1990904">
    <property type="term" value="C:ribonucleoprotein complex"/>
    <property type="evidence" value="ECO:0007669"/>
    <property type="project" value="UniProtKB-KW"/>
</dbReference>
<dbReference type="InterPro" id="IPR041988">
    <property type="entry name" value="Ribosomal_uL24_KOW"/>
</dbReference>
<dbReference type="InterPro" id="IPR005824">
    <property type="entry name" value="KOW"/>
</dbReference>
<dbReference type="PANTHER" id="PTHR12903">
    <property type="entry name" value="MITOCHONDRIAL RIBOSOMAL PROTEIN L24"/>
    <property type="match status" value="1"/>
</dbReference>
<keyword evidence="5" id="KW-0699">rRNA-binding</keyword>
<protein>
    <recommendedName>
        <fullName evidence="4 5">Large ribosomal subunit protein uL24</fullName>
    </recommendedName>
</protein>
<evidence type="ECO:0000259" key="6">
    <source>
        <dbReference type="SMART" id="SM00739"/>
    </source>
</evidence>
<dbReference type="GO" id="GO:0019843">
    <property type="term" value="F:rRNA binding"/>
    <property type="evidence" value="ECO:0007669"/>
    <property type="project" value="UniProtKB-UniRule"/>
</dbReference>
<dbReference type="GO" id="GO:0003735">
    <property type="term" value="F:structural constituent of ribosome"/>
    <property type="evidence" value="ECO:0007669"/>
    <property type="project" value="InterPro"/>
</dbReference>
<comment type="caution">
    <text evidence="7">The sequence shown here is derived from an EMBL/GenBank/DDBJ whole genome shotgun (WGS) entry which is preliminary data.</text>
</comment>
<keyword evidence="2 5" id="KW-0689">Ribosomal protein</keyword>
<comment type="similarity">
    <text evidence="1 5">Belongs to the universal ribosomal protein uL24 family.</text>
</comment>